<feature type="transmembrane region" description="Helical" evidence="1">
    <location>
        <begin position="20"/>
        <end position="37"/>
    </location>
</feature>
<gene>
    <name evidence="2" type="ORF">IAG43_27805</name>
</gene>
<protein>
    <submittedName>
        <fullName evidence="2">Uncharacterized protein</fullName>
    </submittedName>
</protein>
<dbReference type="KEGG" id="sgj:IAG43_27805"/>
<dbReference type="RefSeq" id="WP_187743418.1">
    <property type="nucleotide sequence ID" value="NZ_CP060825.1"/>
</dbReference>
<organism evidence="2 3">
    <name type="scientific">Streptomyces genisteinicus</name>
    <dbReference type="NCBI Taxonomy" id="2768068"/>
    <lineage>
        <taxon>Bacteria</taxon>
        <taxon>Bacillati</taxon>
        <taxon>Actinomycetota</taxon>
        <taxon>Actinomycetes</taxon>
        <taxon>Kitasatosporales</taxon>
        <taxon>Streptomycetaceae</taxon>
        <taxon>Streptomyces</taxon>
    </lineage>
</organism>
<reference evidence="2 3" key="1">
    <citation type="submission" date="2020-08" db="EMBL/GenBank/DDBJ databases">
        <title>A novel species.</title>
        <authorList>
            <person name="Gao J."/>
        </authorList>
    </citation>
    <scope>NUCLEOTIDE SEQUENCE [LARGE SCALE GENOMIC DNA]</scope>
    <source>
        <strain evidence="2 3">CRPJ-33</strain>
    </source>
</reference>
<sequence length="254" mass="28450">MRRSMHRIGRDVRERRHLDAYVVALTACGIAIVSAVADVVPQQIQWSAMLAGIGLLVFRITLPTATDASPEELLQDRRAFDTMPLSERLRDARTVWIFAPSGVGLLSPATCQLLRTTVLSRPDGVVRVIVMDPHETAGMAVASRQLDDSTDFPLERLPESLARVTAQLRLMSAWTTDGTFEFRRLGFNPGFSMLAIDAGTPSGTVIVEMHGFHNESIDSRPHMELKRTANDRWYRYWADQFLRMWEAADPATTP</sequence>
<evidence type="ECO:0000313" key="3">
    <source>
        <dbReference type="Proteomes" id="UP000516230"/>
    </source>
</evidence>
<evidence type="ECO:0000256" key="1">
    <source>
        <dbReference type="SAM" id="Phobius"/>
    </source>
</evidence>
<keyword evidence="1" id="KW-0472">Membrane</keyword>
<dbReference type="AlphaFoldDB" id="A0A7H0I0P3"/>
<name>A0A7H0I0P3_9ACTN</name>
<keyword evidence="1" id="KW-1133">Transmembrane helix</keyword>
<accession>A0A7H0I0P3</accession>
<evidence type="ECO:0000313" key="2">
    <source>
        <dbReference type="EMBL" id="QNP66359.1"/>
    </source>
</evidence>
<dbReference type="Proteomes" id="UP000516230">
    <property type="component" value="Chromosome"/>
</dbReference>
<keyword evidence="1" id="KW-0812">Transmembrane</keyword>
<proteinExistence type="predicted"/>
<keyword evidence="3" id="KW-1185">Reference proteome</keyword>
<dbReference type="EMBL" id="CP060825">
    <property type="protein sequence ID" value="QNP66359.1"/>
    <property type="molecule type" value="Genomic_DNA"/>
</dbReference>